<accession>A0A089P591</accession>
<feature type="transmembrane region" description="Helical" evidence="9">
    <location>
        <begin position="270"/>
        <end position="291"/>
    </location>
</feature>
<dbReference type="KEGG" id="mor:MOC_5473"/>
<organism evidence="11 12">
    <name type="scientific">Methylobacterium oryzae CBMB20</name>
    <dbReference type="NCBI Taxonomy" id="693986"/>
    <lineage>
        <taxon>Bacteria</taxon>
        <taxon>Pseudomonadati</taxon>
        <taxon>Pseudomonadota</taxon>
        <taxon>Alphaproteobacteria</taxon>
        <taxon>Hyphomicrobiales</taxon>
        <taxon>Methylobacteriaceae</taxon>
        <taxon>Methylobacterium</taxon>
    </lineage>
</organism>
<comment type="subcellular location">
    <subcellularLocation>
        <location evidence="1 9">Cell membrane</location>
        <topology evidence="1 9">Multi-pass membrane protein</topology>
    </subcellularLocation>
</comment>
<dbReference type="PANTHER" id="PTHR43386">
    <property type="entry name" value="OLIGOPEPTIDE TRANSPORT SYSTEM PERMEASE PROTEIN APPC"/>
    <property type="match status" value="1"/>
</dbReference>
<comment type="similarity">
    <text evidence="9">Belongs to the binding-protein-dependent transport system permease family.</text>
</comment>
<keyword evidence="6" id="KW-0653">Protein transport</keyword>
<evidence type="ECO:0000256" key="5">
    <source>
        <dbReference type="ARBA" id="ARBA00022856"/>
    </source>
</evidence>
<proteinExistence type="inferred from homology"/>
<dbReference type="SUPFAM" id="SSF161098">
    <property type="entry name" value="MetI-like"/>
    <property type="match status" value="1"/>
</dbReference>
<evidence type="ECO:0000313" key="11">
    <source>
        <dbReference type="EMBL" id="AIQ93228.1"/>
    </source>
</evidence>
<dbReference type="InterPro" id="IPR050366">
    <property type="entry name" value="BP-dependent_transpt_permease"/>
</dbReference>
<dbReference type="CDD" id="cd06261">
    <property type="entry name" value="TM_PBP2"/>
    <property type="match status" value="1"/>
</dbReference>
<dbReference type="Proteomes" id="UP000029492">
    <property type="component" value="Chromosome"/>
</dbReference>
<dbReference type="RefSeq" id="WP_052083744.1">
    <property type="nucleotide sequence ID" value="NZ_CP003811.1"/>
</dbReference>
<dbReference type="PROSITE" id="PS50928">
    <property type="entry name" value="ABC_TM1"/>
    <property type="match status" value="1"/>
</dbReference>
<dbReference type="AlphaFoldDB" id="A0A089P591"/>
<feature type="transmembrane region" description="Helical" evidence="9">
    <location>
        <begin position="34"/>
        <end position="53"/>
    </location>
</feature>
<dbReference type="Gene3D" id="1.10.3720.10">
    <property type="entry name" value="MetI-like"/>
    <property type="match status" value="1"/>
</dbReference>
<dbReference type="InterPro" id="IPR035906">
    <property type="entry name" value="MetI-like_sf"/>
</dbReference>
<evidence type="ECO:0000256" key="3">
    <source>
        <dbReference type="ARBA" id="ARBA00022475"/>
    </source>
</evidence>
<dbReference type="GO" id="GO:0015031">
    <property type="term" value="P:protein transport"/>
    <property type="evidence" value="ECO:0007669"/>
    <property type="project" value="UniProtKB-KW"/>
</dbReference>
<protein>
    <submittedName>
        <fullName evidence="11">Binding-protein-dependent transport systems inner membrane component</fullName>
    </submittedName>
</protein>
<evidence type="ECO:0000256" key="2">
    <source>
        <dbReference type="ARBA" id="ARBA00022448"/>
    </source>
</evidence>
<dbReference type="GO" id="GO:0055085">
    <property type="term" value="P:transmembrane transport"/>
    <property type="evidence" value="ECO:0007669"/>
    <property type="project" value="InterPro"/>
</dbReference>
<evidence type="ECO:0000313" key="12">
    <source>
        <dbReference type="Proteomes" id="UP000029492"/>
    </source>
</evidence>
<gene>
    <name evidence="11" type="ORF">MOC_5473</name>
</gene>
<evidence type="ECO:0000256" key="9">
    <source>
        <dbReference type="RuleBase" id="RU363032"/>
    </source>
</evidence>
<dbReference type="EMBL" id="CP003811">
    <property type="protein sequence ID" value="AIQ93228.1"/>
    <property type="molecule type" value="Genomic_DNA"/>
</dbReference>
<evidence type="ECO:0000256" key="6">
    <source>
        <dbReference type="ARBA" id="ARBA00022927"/>
    </source>
</evidence>
<keyword evidence="12" id="KW-1185">Reference proteome</keyword>
<evidence type="ECO:0000259" key="10">
    <source>
        <dbReference type="PROSITE" id="PS50928"/>
    </source>
</evidence>
<evidence type="ECO:0000256" key="7">
    <source>
        <dbReference type="ARBA" id="ARBA00022989"/>
    </source>
</evidence>
<dbReference type="GO" id="GO:0005886">
    <property type="term" value="C:plasma membrane"/>
    <property type="evidence" value="ECO:0007669"/>
    <property type="project" value="UniProtKB-SubCell"/>
</dbReference>
<feature type="domain" description="ABC transmembrane type-1" evidence="10">
    <location>
        <begin position="103"/>
        <end position="292"/>
    </location>
</feature>
<keyword evidence="7 9" id="KW-1133">Transmembrane helix</keyword>
<evidence type="ECO:0000256" key="4">
    <source>
        <dbReference type="ARBA" id="ARBA00022692"/>
    </source>
</evidence>
<keyword evidence="4 9" id="KW-0812">Transmembrane</keyword>
<dbReference type="STRING" id="693986.MOC_5473"/>
<sequence>MSVESSLTLGSVPVDTGRSRSIGRRILGRAARATGFRIGLGLLGVLVLATVLYPELSGLDPGKMDVRARLLPPLFAGPHWSWAHPLGTDQIGRDMLVRCLIGLRYSFLIGGASTALTLVIGCALGMVAGYVGGRTDAVLMRITDAQLSIPMIILAIAVLGVSRPTIPAIILVLGLSNWPVYARVMRSVAMAERGREYVRAAQVSGATHARIVLTLLTPLLVPPILFTSVLDIARMMIFESTLGFLGLGVQPPTPTFGNIIADGRKYLLNAWWIATMPGVFLGLTLIGLNLIGAACERARNAIHGGA</sequence>
<dbReference type="HOGENOM" id="CLU_028518_5_4_5"/>
<reference evidence="11 12" key="1">
    <citation type="journal article" date="2014" name="PLoS ONE">
        <title>Genome Information of Methylobacterium oryzae, a Plant-Probiotic Methylotroph in the Phyllosphere.</title>
        <authorList>
            <person name="Kwak M.J."/>
            <person name="Jeong H."/>
            <person name="Madhaiyan M."/>
            <person name="Lee Y."/>
            <person name="Sa T.M."/>
            <person name="Oh T.K."/>
            <person name="Kim J.F."/>
        </authorList>
    </citation>
    <scope>NUCLEOTIDE SEQUENCE [LARGE SCALE GENOMIC DNA]</scope>
    <source>
        <strain evidence="11 12">CBMB20</strain>
    </source>
</reference>
<feature type="transmembrane region" description="Helical" evidence="9">
    <location>
        <begin position="205"/>
        <end position="226"/>
    </location>
</feature>
<dbReference type="PANTHER" id="PTHR43386:SF1">
    <property type="entry name" value="D,D-DIPEPTIDE TRANSPORT SYSTEM PERMEASE PROTEIN DDPC-RELATED"/>
    <property type="match status" value="1"/>
</dbReference>
<dbReference type="InterPro" id="IPR000515">
    <property type="entry name" value="MetI-like"/>
</dbReference>
<keyword evidence="5" id="KW-0571">Peptide transport</keyword>
<name>A0A089P591_9HYPH</name>
<feature type="transmembrane region" description="Helical" evidence="9">
    <location>
        <begin position="105"/>
        <end position="131"/>
    </location>
</feature>
<evidence type="ECO:0000256" key="8">
    <source>
        <dbReference type="ARBA" id="ARBA00023136"/>
    </source>
</evidence>
<keyword evidence="2 9" id="KW-0813">Transport</keyword>
<keyword evidence="8 9" id="KW-0472">Membrane</keyword>
<evidence type="ECO:0000256" key="1">
    <source>
        <dbReference type="ARBA" id="ARBA00004651"/>
    </source>
</evidence>
<dbReference type="Pfam" id="PF00528">
    <property type="entry name" value="BPD_transp_1"/>
    <property type="match status" value="1"/>
</dbReference>
<dbReference type="GO" id="GO:0015833">
    <property type="term" value="P:peptide transport"/>
    <property type="evidence" value="ECO:0007669"/>
    <property type="project" value="UniProtKB-KW"/>
</dbReference>
<keyword evidence="3" id="KW-1003">Cell membrane</keyword>
<dbReference type="eggNOG" id="COG1173">
    <property type="taxonomic scope" value="Bacteria"/>
</dbReference>